<evidence type="ECO:0000313" key="2">
    <source>
        <dbReference type="Proteomes" id="UP001631969"/>
    </source>
</evidence>
<evidence type="ECO:0000313" key="1">
    <source>
        <dbReference type="EMBL" id="MFM9332198.1"/>
    </source>
</evidence>
<comment type="caution">
    <text evidence="1">The sequence shown here is derived from an EMBL/GenBank/DDBJ whole genome shotgun (WGS) entry which is preliminary data.</text>
</comment>
<dbReference type="Proteomes" id="UP001631969">
    <property type="component" value="Unassembled WGS sequence"/>
</dbReference>
<accession>A0ACC7P5F7</accession>
<organism evidence="1 2">
    <name type="scientific">Paenibacillus mesotrionivorans</name>
    <dbReference type="NCBI Taxonomy" id="3160968"/>
    <lineage>
        <taxon>Bacteria</taxon>
        <taxon>Bacillati</taxon>
        <taxon>Bacillota</taxon>
        <taxon>Bacilli</taxon>
        <taxon>Bacillales</taxon>
        <taxon>Paenibacillaceae</taxon>
        <taxon>Paenibacillus</taxon>
    </lineage>
</organism>
<protein>
    <submittedName>
        <fullName evidence="1">GDSL-type esterase/lipase family protein</fullName>
    </submittedName>
</protein>
<dbReference type="EMBL" id="JBJURJ010000027">
    <property type="protein sequence ID" value="MFM9332198.1"/>
    <property type="molecule type" value="Genomic_DNA"/>
</dbReference>
<proteinExistence type="predicted"/>
<gene>
    <name evidence="1" type="ORF">ACI1P1_28275</name>
</gene>
<keyword evidence="2" id="KW-1185">Reference proteome</keyword>
<sequence>MGTNTTILAIGDSNTYGAGVERNEAYPAQLEKKLTNNGYSCKVMNKGINGNTSKDGAARLGEALAEYQPDIVILLFGVADLRRGSSIEDIYHNLSEMIERARGAGAQVIIVGYQGYPADAGLEEKLQNIAQKGGVTLKNDFFEMYARLSRDYQTDLIPNFLEGVLGAEGTLQDDQFSHLTGKGYAIFVEQLYPVVVRNIR</sequence>
<name>A0ACC7P5F7_9BACL</name>
<reference evidence="1" key="1">
    <citation type="submission" date="2024-12" db="EMBL/GenBank/DDBJ databases">
        <authorList>
            <person name="Wu N."/>
        </authorList>
    </citation>
    <scope>NUCLEOTIDE SEQUENCE</scope>
    <source>
        <strain evidence="1">P15</strain>
    </source>
</reference>